<evidence type="ECO:0000313" key="2">
    <source>
        <dbReference type="Proteomes" id="UP001186974"/>
    </source>
</evidence>
<gene>
    <name evidence="1" type="ORF">LTS18_001862</name>
</gene>
<keyword evidence="2" id="KW-1185">Reference proteome</keyword>
<sequence length="318" mass="36616">MDVEPKLSLQGSPFPIDSLIIFSIISKLMGKNPEDWDKHLRGISQRGYNMVHFTPLQKRGDSNSPYSIFDQHLFDPEYFPNGESDVAAMVMKMENEYGLMGLTDVVLNHTANNSPWLEEHPEAGYNIRTAPHLESAYELDTALLKFGEELEKHGLPTEFHSEQDLLRVMEGVKSEVLAKLQLWEYYVLDTERNTNDIVKAWTEGQVIFQDDGFGKPGMRGLDEVKDWPLKQKADWLIDYAMVGGDRMGERFRRRMEPQIAAGLLSALLGRRDSRTHDAPDDRVAHGTMLRLLEECNLQFYREYDTDTAEIMEQLFNRI</sequence>
<accession>A0ACC3CSV0</accession>
<feature type="non-terminal residue" evidence="1">
    <location>
        <position position="318"/>
    </location>
</feature>
<protein>
    <submittedName>
        <fullName evidence="1">Uncharacterized protein</fullName>
    </submittedName>
</protein>
<proteinExistence type="predicted"/>
<organism evidence="1 2">
    <name type="scientific">Coniosporium uncinatum</name>
    <dbReference type="NCBI Taxonomy" id="93489"/>
    <lineage>
        <taxon>Eukaryota</taxon>
        <taxon>Fungi</taxon>
        <taxon>Dikarya</taxon>
        <taxon>Ascomycota</taxon>
        <taxon>Pezizomycotina</taxon>
        <taxon>Dothideomycetes</taxon>
        <taxon>Dothideomycetes incertae sedis</taxon>
        <taxon>Coniosporium</taxon>
    </lineage>
</organism>
<dbReference type="EMBL" id="JAWDJW010012257">
    <property type="protein sequence ID" value="KAK3044218.1"/>
    <property type="molecule type" value="Genomic_DNA"/>
</dbReference>
<reference evidence="1" key="1">
    <citation type="submission" date="2024-09" db="EMBL/GenBank/DDBJ databases">
        <title>Black Yeasts Isolated from many extreme environments.</title>
        <authorList>
            <person name="Coleine C."/>
            <person name="Stajich J.E."/>
            <person name="Selbmann L."/>
        </authorList>
    </citation>
    <scope>NUCLEOTIDE SEQUENCE</scope>
    <source>
        <strain evidence="1">CCFEE 5737</strain>
    </source>
</reference>
<evidence type="ECO:0000313" key="1">
    <source>
        <dbReference type="EMBL" id="KAK3044218.1"/>
    </source>
</evidence>
<dbReference type="Proteomes" id="UP001186974">
    <property type="component" value="Unassembled WGS sequence"/>
</dbReference>
<comment type="caution">
    <text evidence="1">The sequence shown here is derived from an EMBL/GenBank/DDBJ whole genome shotgun (WGS) entry which is preliminary data.</text>
</comment>
<name>A0ACC3CSV0_9PEZI</name>